<evidence type="ECO:0000256" key="1">
    <source>
        <dbReference type="ARBA" id="ARBA00004606"/>
    </source>
</evidence>
<dbReference type="InterPro" id="IPR029044">
    <property type="entry name" value="Nucleotide-diphossugar_trans"/>
</dbReference>
<dbReference type="InterPro" id="IPR027791">
    <property type="entry name" value="Galactosyl_T_C"/>
</dbReference>
<dbReference type="Pfam" id="PF13733">
    <property type="entry name" value="Glyco_transf_7N"/>
    <property type="match status" value="1"/>
</dbReference>
<dbReference type="AlphaFoldDB" id="A0A7M5TPW8"/>
<dbReference type="Proteomes" id="UP000594262">
    <property type="component" value="Unplaced"/>
</dbReference>
<sequence>MLHLLRRRSSILICICLFGALAFRSLFASIKIQSSKLSVTEDPNKLNLNNLLHPNGKHVKLDSIKTVINSDIKNENLKLERIGKSTNSPKLKISAKTINKLNEEISIVQGQEIGEKTPEEEDPRFKIVHPTVNTTTVTSRKPKIEPVKTPVKPVSKAQILMEVGNLVGDKTLHFCPLFFINFMRNNDPKLNEPELSSYKKVMCKIQKGKQCKTKNLQGPLKVNKTILSMEWIQKNELSFVNRGGWYMPTGCNSGTRTAIIIPFRNREQHLPVMLRQLHAVLRRQQIHYRIFVIEQSDEHPFNRGKIRNIGFKEALRYFPYTCFVFHDVDLVPENDRIFYDCRQSPIHMSVAVDTLGYMPLQYEHFGGVVSTTKAHFELANGYSNIFWQWGGEDDNVSHRLRKNGLKIHRQLKNVARYKMLSHAPAKREVKLARTIFWTEANKYGDIDGLNSLNYRLLNRTDELLFTRIQVDVLKKVF</sequence>
<feature type="domain" description="Galactosyltransferase C-terminal" evidence="12">
    <location>
        <begin position="347"/>
        <end position="422"/>
    </location>
</feature>
<dbReference type="GeneID" id="136813040"/>
<dbReference type="UniPathway" id="UPA00378"/>
<dbReference type="OrthoDB" id="6020592at2759"/>
<feature type="domain" description="Galactosyltransferase N-terminal" evidence="13">
    <location>
        <begin position="213"/>
        <end position="341"/>
    </location>
</feature>
<dbReference type="InterPro" id="IPR027995">
    <property type="entry name" value="Galactosyl_T_N"/>
</dbReference>
<keyword evidence="8" id="KW-1133">Transmembrane helix</keyword>
<evidence type="ECO:0000256" key="7">
    <source>
        <dbReference type="ARBA" id="ARBA00022968"/>
    </source>
</evidence>
<evidence type="ECO:0000256" key="3">
    <source>
        <dbReference type="ARBA" id="ARBA00005735"/>
    </source>
</evidence>
<dbReference type="SUPFAM" id="SSF53448">
    <property type="entry name" value="Nucleotide-diphospho-sugar transferases"/>
    <property type="match status" value="1"/>
</dbReference>
<keyword evidence="10 11" id="KW-0325">Glycoprotein</keyword>
<evidence type="ECO:0000259" key="13">
    <source>
        <dbReference type="Pfam" id="PF13733"/>
    </source>
</evidence>
<dbReference type="PANTHER" id="PTHR19300">
    <property type="entry name" value="BETA-1,4-GALACTOSYLTRANSFERASE"/>
    <property type="match status" value="1"/>
</dbReference>
<dbReference type="EC" id="2.4.1.-" evidence="11"/>
<dbReference type="PRINTS" id="PR02050">
    <property type="entry name" value="B14GALTRFASE"/>
</dbReference>
<evidence type="ECO:0000256" key="2">
    <source>
        <dbReference type="ARBA" id="ARBA00004922"/>
    </source>
</evidence>
<comment type="pathway">
    <text evidence="2 11">Protein modification; protein glycosylation.</text>
</comment>
<accession>A0A7M5TPW8</accession>
<evidence type="ECO:0000256" key="8">
    <source>
        <dbReference type="ARBA" id="ARBA00022989"/>
    </source>
</evidence>
<dbReference type="GO" id="GO:0008378">
    <property type="term" value="F:galactosyltransferase activity"/>
    <property type="evidence" value="ECO:0007669"/>
    <property type="project" value="TreeGrafter"/>
</dbReference>
<keyword evidence="9" id="KW-0472">Membrane</keyword>
<dbReference type="Gene3D" id="3.90.550.10">
    <property type="entry name" value="Spore Coat Polysaccharide Biosynthesis Protein SpsA, Chain A"/>
    <property type="match status" value="1"/>
</dbReference>
<evidence type="ECO:0000256" key="10">
    <source>
        <dbReference type="ARBA" id="ARBA00023180"/>
    </source>
</evidence>
<keyword evidence="15" id="KW-1185">Reference proteome</keyword>
<dbReference type="GO" id="GO:0005794">
    <property type="term" value="C:Golgi apparatus"/>
    <property type="evidence" value="ECO:0007669"/>
    <property type="project" value="TreeGrafter"/>
</dbReference>
<dbReference type="GO" id="GO:0005975">
    <property type="term" value="P:carbohydrate metabolic process"/>
    <property type="evidence" value="ECO:0007669"/>
    <property type="project" value="InterPro"/>
</dbReference>
<comment type="subcellular location">
    <subcellularLocation>
        <location evidence="1">Membrane</location>
        <topology evidence="1">Single-pass type II membrane protein</topology>
    </subcellularLocation>
</comment>
<evidence type="ECO:0000256" key="11">
    <source>
        <dbReference type="RuleBase" id="RU368121"/>
    </source>
</evidence>
<protein>
    <recommendedName>
        <fullName evidence="11">Beta-1,4-galactosyltransferase</fullName>
        <ecNumber evidence="11">2.4.1.-</ecNumber>
    </recommendedName>
</protein>
<dbReference type="Pfam" id="PF02709">
    <property type="entry name" value="Glyco_transf_7C"/>
    <property type="match status" value="1"/>
</dbReference>
<evidence type="ECO:0000256" key="5">
    <source>
        <dbReference type="ARBA" id="ARBA00022679"/>
    </source>
</evidence>
<comment type="function">
    <text evidence="11">Catalyses the transfer of galactose onto proteins or lipids.</text>
</comment>
<dbReference type="PANTHER" id="PTHR19300:SF57">
    <property type="entry name" value="BETA-1,4-N-ACETYLGALACTOSAMINYLTRANSFERASE"/>
    <property type="match status" value="1"/>
</dbReference>
<keyword evidence="7 11" id="KW-0735">Signal-anchor</keyword>
<comment type="similarity">
    <text evidence="3 11">Belongs to the glycosyltransferase 7 family.</text>
</comment>
<dbReference type="InterPro" id="IPR003859">
    <property type="entry name" value="Galactosyl_T"/>
</dbReference>
<keyword evidence="5 11" id="KW-0808">Transferase</keyword>
<organism evidence="14 15">
    <name type="scientific">Clytia hemisphaerica</name>
    <dbReference type="NCBI Taxonomy" id="252671"/>
    <lineage>
        <taxon>Eukaryota</taxon>
        <taxon>Metazoa</taxon>
        <taxon>Cnidaria</taxon>
        <taxon>Hydrozoa</taxon>
        <taxon>Hydroidolina</taxon>
        <taxon>Leptothecata</taxon>
        <taxon>Obeliida</taxon>
        <taxon>Clytiidae</taxon>
        <taxon>Clytia</taxon>
    </lineage>
</organism>
<evidence type="ECO:0000259" key="12">
    <source>
        <dbReference type="Pfam" id="PF02709"/>
    </source>
</evidence>
<evidence type="ECO:0000313" key="15">
    <source>
        <dbReference type="Proteomes" id="UP000594262"/>
    </source>
</evidence>
<name>A0A7M5TPW8_9CNID</name>
<keyword evidence="6" id="KW-0812">Transmembrane</keyword>
<evidence type="ECO:0000313" key="14">
    <source>
        <dbReference type="EnsemblMetazoa" id="CLYHEMP000062.1"/>
    </source>
</evidence>
<evidence type="ECO:0000256" key="4">
    <source>
        <dbReference type="ARBA" id="ARBA00022676"/>
    </source>
</evidence>
<evidence type="ECO:0000256" key="9">
    <source>
        <dbReference type="ARBA" id="ARBA00023136"/>
    </source>
</evidence>
<evidence type="ECO:0000256" key="6">
    <source>
        <dbReference type="ARBA" id="ARBA00022692"/>
    </source>
</evidence>
<proteinExistence type="inferred from homology"/>
<dbReference type="GO" id="GO:0016020">
    <property type="term" value="C:membrane"/>
    <property type="evidence" value="ECO:0007669"/>
    <property type="project" value="UniProtKB-SubCell"/>
</dbReference>
<dbReference type="RefSeq" id="XP_066925653.1">
    <property type="nucleotide sequence ID" value="XM_067069552.1"/>
</dbReference>
<reference evidence="14" key="1">
    <citation type="submission" date="2021-01" db="UniProtKB">
        <authorList>
            <consortium name="EnsemblMetazoa"/>
        </authorList>
    </citation>
    <scope>IDENTIFICATION</scope>
</reference>
<keyword evidence="4 11" id="KW-0328">Glycosyltransferase</keyword>
<dbReference type="EnsemblMetazoa" id="CLYHEMT000062.1">
    <property type="protein sequence ID" value="CLYHEMP000062.1"/>
    <property type="gene ID" value="CLYHEMG000062"/>
</dbReference>